<dbReference type="Pfam" id="PF13563">
    <property type="entry name" value="2_5_RNA_ligase2"/>
    <property type="match status" value="1"/>
</dbReference>
<name>A0A9W4MIK4_9ACTN</name>
<keyword evidence="2" id="KW-1185">Reference proteome</keyword>
<keyword evidence="1" id="KW-0436">Ligase</keyword>
<dbReference type="Proteomes" id="UP001153328">
    <property type="component" value="Unassembled WGS sequence"/>
</dbReference>
<comment type="caution">
    <text evidence="1">The sequence shown here is derived from an EMBL/GenBank/DDBJ whole genome shotgun (WGS) entry which is preliminary data.</text>
</comment>
<accession>A0A9W4MIK4</accession>
<dbReference type="RefSeq" id="WP_251513301.1">
    <property type="nucleotide sequence ID" value="NZ_CAJVAX010000019.1"/>
</dbReference>
<gene>
    <name evidence="1" type="ORF">SBRY_50561</name>
</gene>
<sequence length="245" mass="26656">MPLLSPDPAAFPVEPPGDLTDHKGIAAHDQSAFDALDEMVDHWSRPGWSDGARAYYWMLAFRDVPELKELAQQCQEALSPLRLDPVPTEWLHVTLVRVGAPGSVDTAQLRGLADRARALLPETFTVRATPLAGSRGAVRLTLTPWEPLISLHAALVAANASAGLPAKKPTTAFRPHLSLAYNNRPRPAGPVIETVAGLRSLPSVELSVADVQLVELRRCGAEYRWDVLESLPLTLSELADHRPRA</sequence>
<proteinExistence type="predicted"/>
<organism evidence="1 2">
    <name type="scientific">Actinacidiphila bryophytorum</name>
    <dbReference type="NCBI Taxonomy" id="1436133"/>
    <lineage>
        <taxon>Bacteria</taxon>
        <taxon>Bacillati</taxon>
        <taxon>Actinomycetota</taxon>
        <taxon>Actinomycetes</taxon>
        <taxon>Kitasatosporales</taxon>
        <taxon>Streptomycetaceae</taxon>
        <taxon>Actinacidiphila</taxon>
    </lineage>
</organism>
<dbReference type="EMBL" id="CAJVAX010000019">
    <property type="protein sequence ID" value="CAG7651231.1"/>
    <property type="molecule type" value="Genomic_DNA"/>
</dbReference>
<dbReference type="AlphaFoldDB" id="A0A9W4MIK4"/>
<dbReference type="SUPFAM" id="SSF55144">
    <property type="entry name" value="LigT-like"/>
    <property type="match status" value="1"/>
</dbReference>
<dbReference type="GO" id="GO:0016874">
    <property type="term" value="F:ligase activity"/>
    <property type="evidence" value="ECO:0007669"/>
    <property type="project" value="UniProtKB-KW"/>
</dbReference>
<evidence type="ECO:0000313" key="1">
    <source>
        <dbReference type="EMBL" id="CAG7651231.1"/>
    </source>
</evidence>
<dbReference type="Gene3D" id="3.90.1140.10">
    <property type="entry name" value="Cyclic phosphodiesterase"/>
    <property type="match status" value="1"/>
</dbReference>
<evidence type="ECO:0000313" key="2">
    <source>
        <dbReference type="Proteomes" id="UP001153328"/>
    </source>
</evidence>
<reference evidence="1" key="1">
    <citation type="submission" date="2021-06" db="EMBL/GenBank/DDBJ databases">
        <authorList>
            <person name="Arsene-Ploetze F."/>
        </authorList>
    </citation>
    <scope>NUCLEOTIDE SEQUENCE</scope>
    <source>
        <strain evidence="1">SBRY1</strain>
    </source>
</reference>
<dbReference type="InterPro" id="IPR009097">
    <property type="entry name" value="Cyclic_Pdiesterase"/>
</dbReference>
<protein>
    <submittedName>
        <fullName evidence="1">2'-5' RNA ligase</fullName>
    </submittedName>
</protein>